<comment type="caution">
    <text evidence="2">The sequence shown here is derived from an EMBL/GenBank/DDBJ whole genome shotgun (WGS) entry which is preliminary data.</text>
</comment>
<evidence type="ECO:0000256" key="1">
    <source>
        <dbReference type="ARBA" id="ARBA00010790"/>
    </source>
</evidence>
<sequence length="74" mass="7851">MIHQESFGVEETYDYIICGGGTSGCVIAVRLTQNSTASILIIEAGASNDTYPATAIPAAEEQSLKKVYDISHVT</sequence>
<dbReference type="AlphaFoldDB" id="A0A4Z1GSI6"/>
<dbReference type="PANTHER" id="PTHR11552:SF147">
    <property type="entry name" value="CHOLINE DEHYDROGENASE, MITOCHONDRIAL"/>
    <property type="match status" value="1"/>
</dbReference>
<dbReference type="InterPro" id="IPR036188">
    <property type="entry name" value="FAD/NAD-bd_sf"/>
</dbReference>
<dbReference type="InterPro" id="IPR012132">
    <property type="entry name" value="GMC_OxRdtase"/>
</dbReference>
<organism evidence="2 3">
    <name type="scientific">Botrytis hyacinthi</name>
    <dbReference type="NCBI Taxonomy" id="278943"/>
    <lineage>
        <taxon>Eukaryota</taxon>
        <taxon>Fungi</taxon>
        <taxon>Dikarya</taxon>
        <taxon>Ascomycota</taxon>
        <taxon>Pezizomycotina</taxon>
        <taxon>Leotiomycetes</taxon>
        <taxon>Helotiales</taxon>
        <taxon>Sclerotiniaceae</taxon>
        <taxon>Botrytis</taxon>
    </lineage>
</organism>
<proteinExistence type="inferred from homology"/>
<dbReference type="GO" id="GO:0016491">
    <property type="term" value="F:oxidoreductase activity"/>
    <property type="evidence" value="ECO:0007669"/>
    <property type="project" value="TreeGrafter"/>
</dbReference>
<comment type="similarity">
    <text evidence="1">Belongs to the GMC oxidoreductase family.</text>
</comment>
<dbReference type="SUPFAM" id="SSF51905">
    <property type="entry name" value="FAD/NAD(P)-binding domain"/>
    <property type="match status" value="1"/>
</dbReference>
<protein>
    <submittedName>
        <fullName evidence="2">Uncharacterized protein</fullName>
    </submittedName>
</protein>
<evidence type="ECO:0000313" key="3">
    <source>
        <dbReference type="Proteomes" id="UP000297814"/>
    </source>
</evidence>
<dbReference type="GO" id="GO:0050660">
    <property type="term" value="F:flavin adenine dinucleotide binding"/>
    <property type="evidence" value="ECO:0007669"/>
    <property type="project" value="InterPro"/>
</dbReference>
<dbReference type="PANTHER" id="PTHR11552">
    <property type="entry name" value="GLUCOSE-METHANOL-CHOLINE GMC OXIDOREDUCTASE"/>
    <property type="match status" value="1"/>
</dbReference>
<evidence type="ECO:0000313" key="2">
    <source>
        <dbReference type="EMBL" id="TGO36553.1"/>
    </source>
</evidence>
<dbReference type="Gene3D" id="3.50.50.60">
    <property type="entry name" value="FAD/NAD(P)-binding domain"/>
    <property type="match status" value="1"/>
</dbReference>
<dbReference type="EMBL" id="PQXK01000121">
    <property type="protein sequence ID" value="TGO36553.1"/>
    <property type="molecule type" value="Genomic_DNA"/>
</dbReference>
<gene>
    <name evidence="2" type="ORF">BHYA_0121g00140</name>
</gene>
<accession>A0A4Z1GSI6</accession>
<dbReference type="Gene3D" id="3.30.560.10">
    <property type="entry name" value="Glucose Oxidase, domain 3"/>
    <property type="match status" value="1"/>
</dbReference>
<keyword evidence="3" id="KW-1185">Reference proteome</keyword>
<reference evidence="2 3" key="1">
    <citation type="submission" date="2017-12" db="EMBL/GenBank/DDBJ databases">
        <title>Comparative genomics of Botrytis spp.</title>
        <authorList>
            <person name="Valero-Jimenez C.A."/>
            <person name="Tapia P."/>
            <person name="Veloso J."/>
            <person name="Silva-Moreno E."/>
            <person name="Staats M."/>
            <person name="Valdes J.H."/>
            <person name="Van Kan J.A.L."/>
        </authorList>
    </citation>
    <scope>NUCLEOTIDE SEQUENCE [LARGE SCALE GENOMIC DNA]</scope>
    <source>
        <strain evidence="2 3">Bh0001</strain>
    </source>
</reference>
<name>A0A4Z1GSI6_9HELO</name>
<dbReference type="Proteomes" id="UP000297814">
    <property type="component" value="Unassembled WGS sequence"/>
</dbReference>